<proteinExistence type="predicted"/>
<evidence type="ECO:0000256" key="1">
    <source>
        <dbReference type="SAM" id="Phobius"/>
    </source>
</evidence>
<evidence type="ECO:0000313" key="2">
    <source>
        <dbReference type="EMBL" id="WDE11006.1"/>
    </source>
</evidence>
<keyword evidence="1" id="KW-1133">Transmembrane helix</keyword>
<feature type="transmembrane region" description="Helical" evidence="1">
    <location>
        <begin position="53"/>
        <end position="76"/>
    </location>
</feature>
<dbReference type="Proteomes" id="UP001215231">
    <property type="component" value="Chromosome"/>
</dbReference>
<gene>
    <name evidence="2" type="ORF">H3N35_22635</name>
</gene>
<name>A0ABY7VCJ2_9GAMM</name>
<dbReference type="RefSeq" id="WP_274051075.1">
    <property type="nucleotide sequence ID" value="NZ_CP059693.1"/>
</dbReference>
<organism evidence="2 3">
    <name type="scientific">Thalassomonas haliotis</name>
    <dbReference type="NCBI Taxonomy" id="485448"/>
    <lineage>
        <taxon>Bacteria</taxon>
        <taxon>Pseudomonadati</taxon>
        <taxon>Pseudomonadota</taxon>
        <taxon>Gammaproteobacteria</taxon>
        <taxon>Alteromonadales</taxon>
        <taxon>Colwelliaceae</taxon>
        <taxon>Thalassomonas</taxon>
    </lineage>
</organism>
<keyword evidence="1" id="KW-0472">Membrane</keyword>
<feature type="transmembrane region" description="Helical" evidence="1">
    <location>
        <begin position="109"/>
        <end position="128"/>
    </location>
</feature>
<sequence length="141" mass="15876">MKQSDTLSSTAINAMMFGTHFIMDLLAFMLVTFRASVVKLSLIARDKPNKHIFITNAEYGISSLLVVFMITDALAFGENIIRHLDDFGVPAEIASQYSDWIFIWQNYESIIGVLTGALFMLIWSMVVIPEARNEYLSVEAT</sequence>
<feature type="transmembrane region" description="Helical" evidence="1">
    <location>
        <begin position="12"/>
        <end position="33"/>
    </location>
</feature>
<evidence type="ECO:0000313" key="3">
    <source>
        <dbReference type="Proteomes" id="UP001215231"/>
    </source>
</evidence>
<keyword evidence="1" id="KW-0812">Transmembrane</keyword>
<protein>
    <submittedName>
        <fullName evidence="2">Uncharacterized protein</fullName>
    </submittedName>
</protein>
<keyword evidence="3" id="KW-1185">Reference proteome</keyword>
<accession>A0ABY7VCJ2</accession>
<reference evidence="2 3" key="1">
    <citation type="journal article" date="2022" name="Mar. Drugs">
        <title>Bioassay-Guided Fractionation Leads to the Detection of Cholic Acid Generated by the Rare Thalassomonas sp.</title>
        <authorList>
            <person name="Pheiffer F."/>
            <person name="Schneider Y.K."/>
            <person name="Hansen E.H."/>
            <person name="Andersen J.H."/>
            <person name="Isaksson J."/>
            <person name="Busche T."/>
            <person name="R C."/>
            <person name="Kalinowski J."/>
            <person name="Zyl L.V."/>
            <person name="Trindade M."/>
        </authorList>
    </citation>
    <scope>NUCLEOTIDE SEQUENCE [LARGE SCALE GENOMIC DNA]</scope>
    <source>
        <strain evidence="2 3">A5K-61T</strain>
    </source>
</reference>
<dbReference type="EMBL" id="CP059693">
    <property type="protein sequence ID" value="WDE11006.1"/>
    <property type="molecule type" value="Genomic_DNA"/>
</dbReference>